<evidence type="ECO:0000256" key="3">
    <source>
        <dbReference type="ARBA" id="ARBA00022989"/>
    </source>
</evidence>
<feature type="transmembrane region" description="Helical" evidence="5">
    <location>
        <begin position="164"/>
        <end position="192"/>
    </location>
</feature>
<comment type="caution">
    <text evidence="7">The sequence shown here is derived from an EMBL/GenBank/DDBJ whole genome shotgun (WGS) entry which is preliminary data.</text>
</comment>
<evidence type="ECO:0000259" key="6">
    <source>
        <dbReference type="Pfam" id="PF07298"/>
    </source>
</evidence>
<evidence type="ECO:0000256" key="4">
    <source>
        <dbReference type="ARBA" id="ARBA00023136"/>
    </source>
</evidence>
<evidence type="ECO:0000256" key="2">
    <source>
        <dbReference type="ARBA" id="ARBA00022692"/>
    </source>
</evidence>
<evidence type="ECO:0000256" key="1">
    <source>
        <dbReference type="ARBA" id="ARBA00004141"/>
    </source>
</evidence>
<feature type="domain" description="NnrU" evidence="6">
    <location>
        <begin position="4"/>
        <end position="190"/>
    </location>
</feature>
<gene>
    <name evidence="7" type="ORF">DN730_16440</name>
</gene>
<keyword evidence="4 5" id="KW-0472">Membrane</keyword>
<feature type="transmembrane region" description="Helical" evidence="5">
    <location>
        <begin position="110"/>
        <end position="143"/>
    </location>
</feature>
<reference evidence="7 8" key="1">
    <citation type="submission" date="2018-06" db="EMBL/GenBank/DDBJ databases">
        <title>Marinomonas sp. YLB-05 draft genome sequence.</title>
        <authorList>
            <person name="Yu L."/>
            <person name="Tang X."/>
        </authorList>
    </citation>
    <scope>NUCLEOTIDE SEQUENCE [LARGE SCALE GENOMIC DNA]</scope>
    <source>
        <strain evidence="7 8">YLB-05</strain>
    </source>
</reference>
<accession>A0A370U5Q0</accession>
<evidence type="ECO:0000313" key="7">
    <source>
        <dbReference type="EMBL" id="RDL43085.1"/>
    </source>
</evidence>
<proteinExistence type="predicted"/>
<dbReference type="Pfam" id="PF07298">
    <property type="entry name" value="NnrU"/>
    <property type="match status" value="1"/>
</dbReference>
<keyword evidence="2 5" id="KW-0812">Transmembrane</keyword>
<dbReference type="InterPro" id="IPR009915">
    <property type="entry name" value="NnrU_dom"/>
</dbReference>
<feature type="transmembrane region" description="Helical" evidence="5">
    <location>
        <begin position="39"/>
        <end position="59"/>
    </location>
</feature>
<dbReference type="Proteomes" id="UP000254326">
    <property type="component" value="Unassembled WGS sequence"/>
</dbReference>
<dbReference type="OrthoDB" id="5293641at2"/>
<evidence type="ECO:0000313" key="8">
    <source>
        <dbReference type="Proteomes" id="UP000254326"/>
    </source>
</evidence>
<evidence type="ECO:0000256" key="5">
    <source>
        <dbReference type="SAM" id="Phobius"/>
    </source>
</evidence>
<feature type="transmembrane region" description="Helical" evidence="5">
    <location>
        <begin position="71"/>
        <end position="90"/>
    </location>
</feature>
<dbReference type="RefSeq" id="WP_115469236.1">
    <property type="nucleotide sequence ID" value="NZ_QKRA01000010.1"/>
</dbReference>
<organism evidence="7 8">
    <name type="scientific">Marinomonas piezotolerans</name>
    <dbReference type="NCBI Taxonomy" id="2213058"/>
    <lineage>
        <taxon>Bacteria</taxon>
        <taxon>Pseudomonadati</taxon>
        <taxon>Pseudomonadota</taxon>
        <taxon>Gammaproteobacteria</taxon>
        <taxon>Oceanospirillales</taxon>
        <taxon>Oceanospirillaceae</taxon>
        <taxon>Marinomonas</taxon>
    </lineage>
</organism>
<dbReference type="EMBL" id="QKRA01000010">
    <property type="protein sequence ID" value="RDL43085.1"/>
    <property type="molecule type" value="Genomic_DNA"/>
</dbReference>
<comment type="subcellular location">
    <subcellularLocation>
        <location evidence="1">Membrane</location>
        <topology evidence="1">Multi-pass membrane protein</topology>
    </subcellularLocation>
</comment>
<dbReference type="AlphaFoldDB" id="A0A370U5Q0"/>
<name>A0A370U5Q0_9GAMM</name>
<keyword evidence="8" id="KW-1185">Reference proteome</keyword>
<keyword evidence="3 5" id="KW-1133">Transmembrane helix</keyword>
<sequence>MALLLVGLVLFLGVHSVRAFAPEWRESMIEQLGASNWKLLYSAVAIVGFVTTIMGYGYARYSAELLWIPPLWSRHVAALLILIAFIYLAVAKMPYSKMKQMGGHPMLIGVKLWAFAHLISNGTSADVLLFGSFLAWAVADYAISKRRDREQGVTYEAPNAKYDFIAVVVGVIAYGVFGVFLHPLLIGVAPFAM</sequence>
<protein>
    <submittedName>
        <fullName evidence="7">NnrU family protein</fullName>
    </submittedName>
</protein>
<dbReference type="GO" id="GO:0016020">
    <property type="term" value="C:membrane"/>
    <property type="evidence" value="ECO:0007669"/>
    <property type="project" value="UniProtKB-SubCell"/>
</dbReference>